<dbReference type="InterPro" id="IPR002125">
    <property type="entry name" value="CMP_dCMP_dom"/>
</dbReference>
<name>A0A1J4MQE0_9CRYT</name>
<dbReference type="InterPro" id="IPR027417">
    <property type="entry name" value="P-loop_NTPase"/>
</dbReference>
<dbReference type="EMBL" id="LRBS01000089">
    <property type="protein sequence ID" value="OII75220.1"/>
    <property type="molecule type" value="Genomic_DNA"/>
</dbReference>
<dbReference type="PROSITE" id="PS51747">
    <property type="entry name" value="CYT_DCMP_DEAMINASES_2"/>
    <property type="match status" value="1"/>
</dbReference>
<feature type="domain" description="CMP/dCMP-type deaminase" evidence="9">
    <location>
        <begin position="229"/>
        <end position="363"/>
    </location>
</feature>
<protein>
    <recommendedName>
        <fullName evidence="8">dCMP deaminase</fullName>
        <ecNumber evidence="7">3.5.4.12</ecNumber>
    </recommendedName>
    <alternativeName>
        <fullName evidence="8">dCMP deaminase</fullName>
    </alternativeName>
</protein>
<dbReference type="PANTHER" id="PTHR11086:SF18">
    <property type="entry name" value="DEOXYCYTIDYLATE DEAMINASE"/>
    <property type="match status" value="1"/>
</dbReference>
<evidence type="ECO:0000256" key="3">
    <source>
        <dbReference type="ARBA" id="ARBA00022723"/>
    </source>
</evidence>
<dbReference type="GeneID" id="92364560"/>
<evidence type="ECO:0000256" key="5">
    <source>
        <dbReference type="ARBA" id="ARBA00022801"/>
    </source>
</evidence>
<dbReference type="SUPFAM" id="SSF52540">
    <property type="entry name" value="P-loop containing nucleoside triphosphate hydrolases"/>
    <property type="match status" value="1"/>
</dbReference>
<keyword evidence="5" id="KW-0378">Hydrolase</keyword>
<evidence type="ECO:0000256" key="1">
    <source>
        <dbReference type="ARBA" id="ARBA00001947"/>
    </source>
</evidence>
<dbReference type="InterPro" id="IPR015517">
    <property type="entry name" value="dCMP_deaminase-rel"/>
</dbReference>
<dbReference type="AlphaFoldDB" id="A0A1J4MQE0"/>
<proteinExistence type="inferred from homology"/>
<evidence type="ECO:0000256" key="7">
    <source>
        <dbReference type="ARBA" id="ARBA00038938"/>
    </source>
</evidence>
<dbReference type="SUPFAM" id="SSF53927">
    <property type="entry name" value="Cytidine deaminase-like"/>
    <property type="match status" value="1"/>
</dbReference>
<evidence type="ECO:0000259" key="9">
    <source>
        <dbReference type="PROSITE" id="PS51747"/>
    </source>
</evidence>
<dbReference type="Gene3D" id="3.40.50.300">
    <property type="entry name" value="P-loop containing nucleotide triphosphate hydrolases"/>
    <property type="match status" value="1"/>
</dbReference>
<dbReference type="GO" id="GO:0009165">
    <property type="term" value="P:nucleotide biosynthetic process"/>
    <property type="evidence" value="ECO:0007669"/>
    <property type="project" value="UniProtKB-KW"/>
</dbReference>
<evidence type="ECO:0000313" key="11">
    <source>
        <dbReference type="Proteomes" id="UP000186804"/>
    </source>
</evidence>
<dbReference type="Gene3D" id="3.40.140.10">
    <property type="entry name" value="Cytidine Deaminase, domain 2"/>
    <property type="match status" value="1"/>
</dbReference>
<dbReference type="GO" id="GO:0005737">
    <property type="term" value="C:cytoplasm"/>
    <property type="evidence" value="ECO:0007669"/>
    <property type="project" value="TreeGrafter"/>
</dbReference>
<dbReference type="InterPro" id="IPR016192">
    <property type="entry name" value="APOBEC/CMP_deaminase_Zn-bd"/>
</dbReference>
<dbReference type="VEuPathDB" id="CryptoDB:cand_003750"/>
<sequence length="380" mass="44004">MTIIGIVGTACSGKETLVNLLVNKYGYKHINLTKYSLYNTLKLDSNTEPENNTKKVDNYIIDVTSNNYCINTDIDNQKEQNKDLNKIGNNSFTIKLFQLLLSNWKCNYVISPITEESELEILQKTSFFLLSIDDSTSNRFIKYCNKYHNIKHKHTDNLLNEDIYKYYLNNEYLKNILFEFFVYENKKSDYSIRKLMNNADYHLYGYKNIQDLENKLININIPNIIHRPNWDEYFMKLAWLTSRRSNCIRRKVGSVLVKNNRIISTGYNGTPTATTNCFEGGCIRCTNINVINGTNLEYCNCIHAESNVLFYAGKDKCEDSTLYVTCLPCLTCAKHIIQCGIIKVIYSTKYSMDENGPTSIDILHNSNVEVIQFHNSSKFI</sequence>
<organism evidence="10 11">
    <name type="scientific">Cryptosporidium andersoni</name>
    <dbReference type="NCBI Taxonomy" id="117008"/>
    <lineage>
        <taxon>Eukaryota</taxon>
        <taxon>Sar</taxon>
        <taxon>Alveolata</taxon>
        <taxon>Apicomplexa</taxon>
        <taxon>Conoidasida</taxon>
        <taxon>Coccidia</taxon>
        <taxon>Eucoccidiorida</taxon>
        <taxon>Eimeriorina</taxon>
        <taxon>Cryptosporidiidae</taxon>
        <taxon>Cryptosporidium</taxon>
    </lineage>
</organism>
<dbReference type="Pfam" id="PF00383">
    <property type="entry name" value="dCMP_cyt_deam_1"/>
    <property type="match status" value="1"/>
</dbReference>
<dbReference type="GO" id="GO:0004132">
    <property type="term" value="F:dCMP deaminase activity"/>
    <property type="evidence" value="ECO:0007669"/>
    <property type="project" value="UniProtKB-EC"/>
</dbReference>
<keyword evidence="4" id="KW-0545">Nucleotide biosynthesis</keyword>
<comment type="caution">
    <text evidence="10">The sequence shown here is derived from an EMBL/GenBank/DDBJ whole genome shotgun (WGS) entry which is preliminary data.</text>
</comment>
<dbReference type="CDD" id="cd01286">
    <property type="entry name" value="deoxycytidylate_deaminase"/>
    <property type="match status" value="1"/>
</dbReference>
<comment type="cofactor">
    <cofactor evidence="1">
        <name>Zn(2+)</name>
        <dbReference type="ChEBI" id="CHEBI:29105"/>
    </cofactor>
</comment>
<keyword evidence="11" id="KW-1185">Reference proteome</keyword>
<evidence type="ECO:0000256" key="4">
    <source>
        <dbReference type="ARBA" id="ARBA00022727"/>
    </source>
</evidence>
<dbReference type="RefSeq" id="XP_067067436.1">
    <property type="nucleotide sequence ID" value="XM_067210619.1"/>
</dbReference>
<dbReference type="PROSITE" id="PS00903">
    <property type="entry name" value="CYT_DCMP_DEAMINASES_1"/>
    <property type="match status" value="1"/>
</dbReference>
<comment type="similarity">
    <text evidence="2">Belongs to the cytidine and deoxycytidylate deaminase family.</text>
</comment>
<evidence type="ECO:0000256" key="8">
    <source>
        <dbReference type="ARBA" id="ARBA00041763"/>
    </source>
</evidence>
<dbReference type="EC" id="3.5.4.12" evidence="7"/>
<keyword evidence="3" id="KW-0479">Metal-binding</keyword>
<accession>A0A1J4MQE0</accession>
<dbReference type="PANTHER" id="PTHR11086">
    <property type="entry name" value="DEOXYCYTIDYLATE DEAMINASE-RELATED"/>
    <property type="match status" value="1"/>
</dbReference>
<keyword evidence="6" id="KW-0862">Zinc</keyword>
<dbReference type="GO" id="GO:0008270">
    <property type="term" value="F:zinc ion binding"/>
    <property type="evidence" value="ECO:0007669"/>
    <property type="project" value="InterPro"/>
</dbReference>
<evidence type="ECO:0000313" key="10">
    <source>
        <dbReference type="EMBL" id="OII75220.1"/>
    </source>
</evidence>
<evidence type="ECO:0000256" key="6">
    <source>
        <dbReference type="ARBA" id="ARBA00022833"/>
    </source>
</evidence>
<dbReference type="Proteomes" id="UP000186804">
    <property type="component" value="Unassembled WGS sequence"/>
</dbReference>
<dbReference type="OrthoDB" id="6710946at2759"/>
<gene>
    <name evidence="10" type="ORF">cand_003750</name>
</gene>
<reference evidence="10 11" key="1">
    <citation type="submission" date="2016-10" db="EMBL/GenBank/DDBJ databases">
        <title>Reductive evolution of mitochondrial metabolism and differential evolution of invasion-related proteins in Cryptosporidium.</title>
        <authorList>
            <person name="Liu S."/>
            <person name="Roellig D.M."/>
            <person name="Guo Y."/>
            <person name="Li N."/>
            <person name="Frace M.A."/>
            <person name="Tang K."/>
            <person name="Zhang L."/>
            <person name="Feng Y."/>
            <person name="Xiao L."/>
        </authorList>
    </citation>
    <scope>NUCLEOTIDE SEQUENCE [LARGE SCALE GENOMIC DNA]</scope>
    <source>
        <strain evidence="10">30847</strain>
    </source>
</reference>
<dbReference type="InterPro" id="IPR035105">
    <property type="entry name" value="Deoxycytidylate_deaminase_dom"/>
</dbReference>
<dbReference type="InterPro" id="IPR016193">
    <property type="entry name" value="Cytidine_deaminase-like"/>
</dbReference>
<evidence type="ECO:0000256" key="2">
    <source>
        <dbReference type="ARBA" id="ARBA00006576"/>
    </source>
</evidence>